<evidence type="ECO:0000256" key="3">
    <source>
        <dbReference type="SAM" id="MobiDB-lite"/>
    </source>
</evidence>
<evidence type="ECO:0000313" key="4">
    <source>
        <dbReference type="Ensembl" id="ENSKMAP00000000583.1"/>
    </source>
</evidence>
<dbReference type="InterPro" id="IPR038791">
    <property type="entry name" value="Cfap97/Hemingway"/>
</dbReference>
<feature type="compositionally biased region" description="Polar residues" evidence="3">
    <location>
        <begin position="230"/>
        <end position="255"/>
    </location>
</feature>
<dbReference type="AlphaFoldDB" id="A0A3Q2ZAU6"/>
<feature type="compositionally biased region" description="Low complexity" evidence="3">
    <location>
        <begin position="198"/>
        <end position="214"/>
    </location>
</feature>
<reference evidence="4" key="1">
    <citation type="submission" date="2025-08" db="UniProtKB">
        <authorList>
            <consortium name="Ensembl"/>
        </authorList>
    </citation>
    <scope>IDENTIFICATION</scope>
</reference>
<keyword evidence="5" id="KW-1185">Reference proteome</keyword>
<dbReference type="CTD" id="57587"/>
<reference evidence="4" key="2">
    <citation type="submission" date="2025-09" db="UniProtKB">
        <authorList>
            <consortium name="Ensembl"/>
        </authorList>
    </citation>
    <scope>IDENTIFICATION</scope>
</reference>
<feature type="compositionally biased region" description="Polar residues" evidence="3">
    <location>
        <begin position="412"/>
        <end position="424"/>
    </location>
</feature>
<dbReference type="PANTHER" id="PTHR23035">
    <property type="entry name" value="CILIA- AND FLAGELLA-ASSOCIATED PROTEIN 97-RELATED"/>
    <property type="match status" value="1"/>
</dbReference>
<comment type="similarity">
    <text evidence="1">Belongs to the CFAP97 family.</text>
</comment>
<dbReference type="Pfam" id="PF13879">
    <property type="entry name" value="Hmw_CFAP97"/>
    <property type="match status" value="1"/>
</dbReference>
<dbReference type="GO" id="GO:0007283">
    <property type="term" value="P:spermatogenesis"/>
    <property type="evidence" value="ECO:0007669"/>
    <property type="project" value="TreeGrafter"/>
</dbReference>
<evidence type="ECO:0000313" key="5">
    <source>
        <dbReference type="Proteomes" id="UP000264800"/>
    </source>
</evidence>
<feature type="region of interest" description="Disordered" evidence="3">
    <location>
        <begin position="388"/>
        <end position="438"/>
    </location>
</feature>
<dbReference type="GeneID" id="108237523"/>
<dbReference type="InterPro" id="IPR029488">
    <property type="entry name" value="Hmw/CFAP97"/>
</dbReference>
<evidence type="ECO:0000256" key="1">
    <source>
        <dbReference type="ARBA" id="ARBA00008315"/>
    </source>
</evidence>
<evidence type="ECO:0000256" key="2">
    <source>
        <dbReference type="ARBA" id="ARBA00021424"/>
    </source>
</evidence>
<dbReference type="GeneTree" id="ENSGT00390000010356"/>
<dbReference type="Ensembl" id="ENSKMAT00000000613.1">
    <property type="protein sequence ID" value="ENSKMAP00000000583.1"/>
    <property type="gene ID" value="ENSKMAG00000000480.1"/>
</dbReference>
<dbReference type="OMA" id="DEKCCEE"/>
<proteinExistence type="inferred from homology"/>
<accession>A0A3Q2ZAU6</accession>
<feature type="region of interest" description="Disordered" evidence="3">
    <location>
        <begin position="94"/>
        <end position="255"/>
    </location>
</feature>
<dbReference type="OrthoDB" id="515313at2759"/>
<dbReference type="KEGG" id="kmr:108237523"/>
<dbReference type="RefSeq" id="XP_017274619.1">
    <property type="nucleotide sequence ID" value="XM_017419130.3"/>
</dbReference>
<protein>
    <recommendedName>
        <fullName evidence="2">Cilia- and flagella-associated protein 97</fullName>
    </recommendedName>
</protein>
<sequence length="438" mass="48014">MFNPSELEGEVHHSFFDSDCDDGKGDGRKKKEGLKIEKQSSKAHKQLPANNTKDADKAVRNGSDSDDKSNLHPKGPSGAFMALVTDALETDYVYTHSPDETGEKASVFSASPKRRSEKSSQSQHCQNLSPTSTDASADADSESSCTSPRSHSGSPRLPKTTKSSLRHGVRRTRVGSAGSRDLPAVSTDESEDTVTDVSPLSSPDSSPPRSLNPNHTDVGKGSSEERQKQESVPSSGLSNIHQDESSYQEMDESSFTLESRLEHKLVLHRPGGRNRKNYSFTNDEVLRIDRENQRLLRELSRLSPAPSSGKAAGTNACVANNSPLIHIPHSALNRQREQRRIERENLAFLKRLESVKSTPGLRRSEQLADYQRHVGYLGAPSYPIYRSPVKKERCSRRPSSALTGPRPASSRAAFTNTDSSSTPVPRSKKLSAARPAWC</sequence>
<dbReference type="PANTHER" id="PTHR23035:SF1">
    <property type="entry name" value="CILIA- AND FLAGELLA-ASSOCIATED PROTEIN 97"/>
    <property type="match status" value="1"/>
</dbReference>
<feature type="region of interest" description="Disordered" evidence="3">
    <location>
        <begin position="1"/>
        <end position="78"/>
    </location>
</feature>
<feature type="compositionally biased region" description="Basic residues" evidence="3">
    <location>
        <begin position="164"/>
        <end position="173"/>
    </location>
</feature>
<name>A0A3Q2ZAU6_KRYMA</name>
<dbReference type="RefSeq" id="XP_017274535.1">
    <property type="nucleotide sequence ID" value="XM_017419046.3"/>
</dbReference>
<feature type="compositionally biased region" description="Low complexity" evidence="3">
    <location>
        <begin position="129"/>
        <end position="147"/>
    </location>
</feature>
<feature type="compositionally biased region" description="Basic and acidic residues" evidence="3">
    <location>
        <begin position="53"/>
        <end position="70"/>
    </location>
</feature>
<feature type="compositionally biased region" description="Basic and acidic residues" evidence="3">
    <location>
        <begin position="9"/>
        <end position="26"/>
    </location>
</feature>
<feature type="compositionally biased region" description="Polar residues" evidence="3">
    <location>
        <begin position="119"/>
        <end position="128"/>
    </location>
</feature>
<dbReference type="Proteomes" id="UP000264800">
    <property type="component" value="Unplaced"/>
</dbReference>
<organism evidence="4 5">
    <name type="scientific">Kryptolebias marmoratus</name>
    <name type="common">Mangrove killifish</name>
    <name type="synonym">Rivulus marmoratus</name>
    <dbReference type="NCBI Taxonomy" id="37003"/>
    <lineage>
        <taxon>Eukaryota</taxon>
        <taxon>Metazoa</taxon>
        <taxon>Chordata</taxon>
        <taxon>Craniata</taxon>
        <taxon>Vertebrata</taxon>
        <taxon>Euteleostomi</taxon>
        <taxon>Actinopterygii</taxon>
        <taxon>Neopterygii</taxon>
        <taxon>Teleostei</taxon>
        <taxon>Neoteleostei</taxon>
        <taxon>Acanthomorphata</taxon>
        <taxon>Ovalentaria</taxon>
        <taxon>Atherinomorphae</taxon>
        <taxon>Cyprinodontiformes</taxon>
        <taxon>Rivulidae</taxon>
        <taxon>Kryptolebias</taxon>
    </lineage>
</organism>